<keyword evidence="5" id="KW-1185">Reference proteome</keyword>
<dbReference type="PANTHER" id="PTHR47235:SF1">
    <property type="entry name" value="BLR6548 PROTEIN"/>
    <property type="match status" value="1"/>
</dbReference>
<dbReference type="InterPro" id="IPR028082">
    <property type="entry name" value="Peripla_BP_I"/>
</dbReference>
<evidence type="ECO:0000313" key="5">
    <source>
        <dbReference type="Proteomes" id="UP001324287"/>
    </source>
</evidence>
<sequence length="174" mass="18267">MPQTASIASVAQSIGLNVPIVGNGPAFTPNLMDTPAGPALEQNFYTATSMAPPSLEAEGVTEFLTAYEEEYPDEEPIQNGAMYGYASAQIMHEVLTRACDEDALTRDGLLEALRSITDYESGGTVAGVLDYSDPAVPPTREVYISKADSTVPGGLTAVGEGYTSDLAEAYEFAG</sequence>
<dbReference type="SUPFAM" id="SSF53822">
    <property type="entry name" value="Periplasmic binding protein-like I"/>
    <property type="match status" value="1"/>
</dbReference>
<accession>A0ABZ1B861</accession>
<keyword evidence="2" id="KW-0732">Signal</keyword>
<proteinExistence type="inferred from homology"/>
<evidence type="ECO:0000313" key="4">
    <source>
        <dbReference type="EMBL" id="WRL67002.1"/>
    </source>
</evidence>
<organism evidence="4 5">
    <name type="scientific">Blastococcus brunescens</name>
    <dbReference type="NCBI Taxonomy" id="1564165"/>
    <lineage>
        <taxon>Bacteria</taxon>
        <taxon>Bacillati</taxon>
        <taxon>Actinomycetota</taxon>
        <taxon>Actinomycetes</taxon>
        <taxon>Geodermatophilales</taxon>
        <taxon>Geodermatophilaceae</taxon>
        <taxon>Blastococcus</taxon>
    </lineage>
</organism>
<comment type="similarity">
    <text evidence="1">Belongs to the leucine-binding protein family.</text>
</comment>
<dbReference type="RefSeq" id="WP_324278313.1">
    <property type="nucleotide sequence ID" value="NZ_CP141261.1"/>
</dbReference>
<gene>
    <name evidence="4" type="ORF">U6N30_14740</name>
</gene>
<dbReference type="InterPro" id="IPR028081">
    <property type="entry name" value="Leu-bd"/>
</dbReference>
<dbReference type="EMBL" id="CP141261">
    <property type="protein sequence ID" value="WRL67002.1"/>
    <property type="molecule type" value="Genomic_DNA"/>
</dbReference>
<evidence type="ECO:0000256" key="1">
    <source>
        <dbReference type="ARBA" id="ARBA00010062"/>
    </source>
</evidence>
<name>A0ABZ1B861_9ACTN</name>
<reference evidence="4 5" key="1">
    <citation type="submission" date="2023-12" db="EMBL/GenBank/DDBJ databases">
        <title>Blastococcus brunescens sp. nov., an actonobacterium isolated from sandstone collected in sahara desert.</title>
        <authorList>
            <person name="Gtari M."/>
            <person name="Ghodhbane F."/>
        </authorList>
    </citation>
    <scope>NUCLEOTIDE SEQUENCE [LARGE SCALE GENOMIC DNA]</scope>
    <source>
        <strain evidence="4 5">BMG 8361</strain>
    </source>
</reference>
<protein>
    <submittedName>
        <fullName evidence="4">ABC transporter substrate-binding protein</fullName>
    </submittedName>
</protein>
<dbReference type="Proteomes" id="UP001324287">
    <property type="component" value="Chromosome"/>
</dbReference>
<evidence type="ECO:0000256" key="2">
    <source>
        <dbReference type="ARBA" id="ARBA00022729"/>
    </source>
</evidence>
<dbReference type="Pfam" id="PF13458">
    <property type="entry name" value="Peripla_BP_6"/>
    <property type="match status" value="1"/>
</dbReference>
<dbReference type="PANTHER" id="PTHR47235">
    <property type="entry name" value="BLR6548 PROTEIN"/>
    <property type="match status" value="1"/>
</dbReference>
<dbReference type="Gene3D" id="3.40.50.2300">
    <property type="match status" value="2"/>
</dbReference>
<evidence type="ECO:0000259" key="3">
    <source>
        <dbReference type="Pfam" id="PF13458"/>
    </source>
</evidence>
<feature type="domain" description="Leucine-binding protein" evidence="3">
    <location>
        <begin position="3"/>
        <end position="148"/>
    </location>
</feature>